<comment type="caution">
    <text evidence="3">The sequence shown here is derived from an EMBL/GenBank/DDBJ whole genome shotgun (WGS) entry which is preliminary data.</text>
</comment>
<gene>
    <name evidence="3" type="ORF">GCM10022262_39840</name>
</gene>
<dbReference type="RefSeq" id="WP_345045183.1">
    <property type="nucleotide sequence ID" value="NZ_BAABBA010000034.1"/>
</dbReference>
<feature type="signal peptide" evidence="2">
    <location>
        <begin position="1"/>
        <end position="25"/>
    </location>
</feature>
<dbReference type="EMBL" id="BAABBA010000034">
    <property type="protein sequence ID" value="GAA3511734.1"/>
    <property type="molecule type" value="Genomic_DNA"/>
</dbReference>
<organism evidence="3 4">
    <name type="scientific">Georgenia daeguensis</name>
    <dbReference type="NCBI Taxonomy" id="908355"/>
    <lineage>
        <taxon>Bacteria</taxon>
        <taxon>Bacillati</taxon>
        <taxon>Actinomycetota</taxon>
        <taxon>Actinomycetes</taxon>
        <taxon>Micrococcales</taxon>
        <taxon>Bogoriellaceae</taxon>
        <taxon>Georgenia</taxon>
    </lineage>
</organism>
<keyword evidence="2" id="KW-0732">Signal</keyword>
<proteinExistence type="predicted"/>
<evidence type="ECO:0000313" key="4">
    <source>
        <dbReference type="Proteomes" id="UP001499841"/>
    </source>
</evidence>
<name>A0ABP6ULX6_9MICO</name>
<feature type="compositionally biased region" description="Polar residues" evidence="1">
    <location>
        <begin position="299"/>
        <end position="317"/>
    </location>
</feature>
<accession>A0ABP6ULX6</accession>
<keyword evidence="4" id="KW-1185">Reference proteome</keyword>
<evidence type="ECO:0000256" key="2">
    <source>
        <dbReference type="SAM" id="SignalP"/>
    </source>
</evidence>
<evidence type="ECO:0000313" key="3">
    <source>
        <dbReference type="EMBL" id="GAA3511734.1"/>
    </source>
</evidence>
<feature type="chain" id="PRO_5045824784" description="Heavy-metal-associated domain-containing protein" evidence="2">
    <location>
        <begin position="26"/>
        <end position="328"/>
    </location>
</feature>
<protein>
    <recommendedName>
        <fullName evidence="5">Heavy-metal-associated domain-containing protein</fullName>
    </recommendedName>
</protein>
<evidence type="ECO:0008006" key="5">
    <source>
        <dbReference type="Google" id="ProtNLM"/>
    </source>
</evidence>
<evidence type="ECO:0000256" key="1">
    <source>
        <dbReference type="SAM" id="MobiDB-lite"/>
    </source>
</evidence>
<dbReference type="Proteomes" id="UP001499841">
    <property type="component" value="Unassembled WGS sequence"/>
</dbReference>
<reference evidence="4" key="1">
    <citation type="journal article" date="2019" name="Int. J. Syst. Evol. Microbiol.">
        <title>The Global Catalogue of Microorganisms (GCM) 10K type strain sequencing project: providing services to taxonomists for standard genome sequencing and annotation.</title>
        <authorList>
            <consortium name="The Broad Institute Genomics Platform"/>
            <consortium name="The Broad Institute Genome Sequencing Center for Infectious Disease"/>
            <person name="Wu L."/>
            <person name="Ma J."/>
        </authorList>
    </citation>
    <scope>NUCLEOTIDE SEQUENCE [LARGE SCALE GENOMIC DNA]</scope>
    <source>
        <strain evidence="4">JCM 17459</strain>
    </source>
</reference>
<feature type="region of interest" description="Disordered" evidence="1">
    <location>
        <begin position="299"/>
        <end position="328"/>
    </location>
</feature>
<sequence>MKAGSRIGLYAAGLAVVFAASAATAGAVVPEESVAAWTNSVEDSAMEHGATAHDEHPTATGAGAVRGLSLEQDGYLLGEVAAPAAAGSAGEFSFRIIGPDGEPLTDYAVSHDKALHLIVVRSDGSQFRHEHPTMGADGVWSLPWTWDAAGTYRVFADFVPADTSEGQDVTLTRTVEVAGDYDPVPAAETSLTSTVDGFDVTLSGDLRAGSTSELAVDVSRDGEPVTTLEPYLGAFGHLVALREGDLAYLHVHPEGDEPRSGEVSGPTVTFMTEAPTPGRYLLYLDFQVDGQVHTATFTVDTTEPASTSEPVSATDTATDGHGNEDHGH</sequence>